<dbReference type="EMBL" id="JASBWV010000003">
    <property type="protein sequence ID" value="KAJ9126992.1"/>
    <property type="molecule type" value="Genomic_DNA"/>
</dbReference>
<gene>
    <name evidence="1" type="ORF">QFC24_001223</name>
</gene>
<keyword evidence="2" id="KW-1185">Reference proteome</keyword>
<proteinExistence type="predicted"/>
<reference evidence="1" key="1">
    <citation type="submission" date="2023-04" db="EMBL/GenBank/DDBJ databases">
        <title>Draft Genome sequencing of Naganishia species isolated from polar environments using Oxford Nanopore Technology.</title>
        <authorList>
            <person name="Leo P."/>
            <person name="Venkateswaran K."/>
        </authorList>
    </citation>
    <scope>NUCLEOTIDE SEQUENCE</scope>
    <source>
        <strain evidence="1">DBVPG 5303</strain>
    </source>
</reference>
<name>A0ACC2XWD4_9TREE</name>
<accession>A0ACC2XWD4</accession>
<evidence type="ECO:0000313" key="2">
    <source>
        <dbReference type="Proteomes" id="UP001234202"/>
    </source>
</evidence>
<protein>
    <submittedName>
        <fullName evidence="1">Uncharacterized protein</fullName>
    </submittedName>
</protein>
<comment type="caution">
    <text evidence="1">The sequence shown here is derived from an EMBL/GenBank/DDBJ whole genome shotgun (WGS) entry which is preliminary data.</text>
</comment>
<evidence type="ECO:0000313" key="1">
    <source>
        <dbReference type="EMBL" id="KAJ9126992.1"/>
    </source>
</evidence>
<dbReference type="Proteomes" id="UP001234202">
    <property type="component" value="Unassembled WGS sequence"/>
</dbReference>
<organism evidence="1 2">
    <name type="scientific">Naganishia onofrii</name>
    <dbReference type="NCBI Taxonomy" id="1851511"/>
    <lineage>
        <taxon>Eukaryota</taxon>
        <taxon>Fungi</taxon>
        <taxon>Dikarya</taxon>
        <taxon>Basidiomycota</taxon>
        <taxon>Agaricomycotina</taxon>
        <taxon>Tremellomycetes</taxon>
        <taxon>Filobasidiales</taxon>
        <taxon>Filobasidiaceae</taxon>
        <taxon>Naganishia</taxon>
    </lineage>
</organism>
<sequence length="1484" mass="161337">MARPQARQRYNAKARQSTLGGSSHKKRRKTKVNDSGEHDGEESEFEGIAEENEDVEAVPEDDQERKKQLKLETMRKQLVPEEAPMSSKKRKRLDTYIAKKLKQEEMQESLRIIAANALAPTIQPPSSVQGSSSKLSTLGIKSTKTLGQFPLNPLSAIELAERREDLTVRKAMKGVPGGGTGKKGRRARKGAYENMDDGGEDEDEDGSEAEGGSGDDEKLAVVEDERSAKKRKKAERNGVVQNVDEGDAGKGKEYAMIDTAPPPARPIKTSRTITKGASSNRKDSPAAAESSEFDSSDSENDTSADEKVVAAPPKTQLQAAPEPSSVVEPSPQTAAKQEEQPVAPVVAAVPGIGAVGSALRRGADGQVLGPRIVERKPKIKASRFRWKRNRYGQERRLLRKRQAMVDAAEEYGMDEDDSEGSSDEDGDGSDDEGEDEDDSDDYDEEDENEEGSGQESDDEAEDSEESGSENASGPLPEARASKFKQWALKETGVTLAPDLLALNKTMDQAVSQAGPEPLHPKAGPLGGRYTIPSTSLLSRGPAPTSDGVQVPEPAASSVRPKVNRRPSVTESRQGLPVVAEEQPVMEAILLNPVVIICGETGSGKTTQVPQMLYEAGFGMAGSDNPGMIAITQPRRVAAVSLSIRVASELNLPPNSRVVAHQIRYSSTTSKETAIKFMTDGVILRELAADFLLKRYSVVVVDEAHERGVNTDVLIGVLSRVAKLREKLWRERKDGVKPLRIVIMSATLRVSDFAANPTLFATPPPIIEIAARQHPVTTHFNRRTPNDYVTEAYKKVVKIHARLPPGGVLVFMTGQGEISALCRKLAKRFGKKAIEERKKAKQLASQGAADSVRDEAARAWEDGESEATSVSGKSVAVIDAALEVEDLDIGYGDDLAGDVDDGADIEETNPDPDALDSDDEDDEDVKLGIDKEESEVPLHILPLYSLLSNEQQLKVFKPPPEGSRLVIVATNVAETSLTIPGIKYVVDAGRVKERQYDANTGVQSFQVAWVSKASAAQRAGRAGRTGPGHCYRLYSSAMFENHFEAFSKPEILRMPIEGIMLTMKSMNIDAVVNFPFPTPPDRQGLRRAETLLTHLGALERATKTILVRGVEKSGTVGGKITDLGKAMSTFPVTPRFAKMLVIGQQHGCLPYIIAIVSALSVGDPFLREEALGLQPEDEAEQNRELEEEIPELSHIKSADIQAKEERKAKRRAFYKSQQVSLVATEYRNQPDSDFYILARKRYMALGNGSSDLFKLVALLGAYDYEGSNPNFCGNNFVRAKAIKETQQLRQQITSIAAAQMPTAKLDPAAKLKPPTDTQLKVIRQILCAGFIDQVAVRKDLATKSSASGSRFETTKGIPYRALGVPEDVYIHPSSSLSGSAPPDFVVFGEVVRTSKVWIRTITKINPAWLATLGKSMCTFSRPLEMPSTAAQAKSSALATGKKAVGKTNAETRDAYVTPHFGDLGVDLPVMKVTQRLEKGRWITDI</sequence>